<gene>
    <name evidence="1" type="ORF">ECPE_LOCUS18056</name>
</gene>
<dbReference type="EMBL" id="UZAN01074214">
    <property type="protein sequence ID" value="VDP95490.1"/>
    <property type="molecule type" value="Genomic_DNA"/>
</dbReference>
<reference evidence="3" key="1">
    <citation type="submission" date="2016-06" db="UniProtKB">
        <authorList>
            <consortium name="WormBaseParasite"/>
        </authorList>
    </citation>
    <scope>IDENTIFICATION</scope>
</reference>
<evidence type="ECO:0000313" key="2">
    <source>
        <dbReference type="Proteomes" id="UP000272942"/>
    </source>
</evidence>
<evidence type="ECO:0000313" key="1">
    <source>
        <dbReference type="EMBL" id="VDP95490.1"/>
    </source>
</evidence>
<organism evidence="3">
    <name type="scientific">Echinostoma caproni</name>
    <dbReference type="NCBI Taxonomy" id="27848"/>
    <lineage>
        <taxon>Eukaryota</taxon>
        <taxon>Metazoa</taxon>
        <taxon>Spiralia</taxon>
        <taxon>Lophotrochozoa</taxon>
        <taxon>Platyhelminthes</taxon>
        <taxon>Trematoda</taxon>
        <taxon>Digenea</taxon>
        <taxon>Plagiorchiida</taxon>
        <taxon>Echinostomata</taxon>
        <taxon>Echinostomatoidea</taxon>
        <taxon>Echinostomatidae</taxon>
        <taxon>Echinostoma</taxon>
    </lineage>
</organism>
<dbReference type="WBParaSite" id="ECPE_0001810501-mRNA-1">
    <property type="protein sequence ID" value="ECPE_0001810501-mRNA-1"/>
    <property type="gene ID" value="ECPE_0001810501"/>
</dbReference>
<keyword evidence="2" id="KW-1185">Reference proteome</keyword>
<protein>
    <submittedName>
        <fullName evidence="3">DUF4187 domain-containing protein</fullName>
    </submittedName>
</protein>
<accession>A0A183BFS1</accession>
<dbReference type="OrthoDB" id="6309084at2759"/>
<dbReference type="Proteomes" id="UP000272942">
    <property type="component" value="Unassembled WGS sequence"/>
</dbReference>
<sequence length="122" mass="13876">MSATSPVTKDVTEDGELDQPSLKYYAQEVKKRLDQEKESAEENSFLRSSLRRSDRLKAIENYRRIIKNAEAEKRPELNEAFEGDEGWAYSRAGTDFCFSRAESSFCLSCVSNYAPYLALVDG</sequence>
<proteinExistence type="predicted"/>
<reference evidence="1 2" key="2">
    <citation type="submission" date="2018-11" db="EMBL/GenBank/DDBJ databases">
        <authorList>
            <consortium name="Pathogen Informatics"/>
        </authorList>
    </citation>
    <scope>NUCLEOTIDE SEQUENCE [LARGE SCALE GENOMIC DNA]</scope>
    <source>
        <strain evidence="1 2">Egypt</strain>
    </source>
</reference>
<evidence type="ECO:0000313" key="3">
    <source>
        <dbReference type="WBParaSite" id="ECPE_0001810501-mRNA-1"/>
    </source>
</evidence>
<dbReference type="AlphaFoldDB" id="A0A183BFS1"/>
<name>A0A183BFS1_9TREM</name>